<evidence type="ECO:0000313" key="2">
    <source>
        <dbReference type="EMBL" id="GLK00732.1"/>
    </source>
</evidence>
<organism evidence="2 3">
    <name type="scientific">Microbacterium keratanolyticum</name>
    <dbReference type="NCBI Taxonomy" id="67574"/>
    <lineage>
        <taxon>Bacteria</taxon>
        <taxon>Bacillati</taxon>
        <taxon>Actinomycetota</taxon>
        <taxon>Actinomycetes</taxon>
        <taxon>Micrococcales</taxon>
        <taxon>Microbacteriaceae</taxon>
        <taxon>Microbacterium</taxon>
    </lineage>
</organism>
<dbReference type="AlphaFoldDB" id="A0A9W6HPV4"/>
<evidence type="ECO:0000256" key="1">
    <source>
        <dbReference type="SAM" id="MobiDB-lite"/>
    </source>
</evidence>
<protein>
    <recommendedName>
        <fullName evidence="4">Pyridoxamine 5'-phosphate oxidase family protein</fullName>
    </recommendedName>
</protein>
<dbReference type="InterPro" id="IPR012349">
    <property type="entry name" value="Split_barrel_FMN-bd"/>
</dbReference>
<keyword evidence="3" id="KW-1185">Reference proteome</keyword>
<dbReference type="Pfam" id="PF12900">
    <property type="entry name" value="Pyridox_ox_2"/>
    <property type="match status" value="1"/>
</dbReference>
<reference evidence="2" key="2">
    <citation type="submission" date="2023-01" db="EMBL/GenBank/DDBJ databases">
        <authorList>
            <person name="Sun Q."/>
            <person name="Evtushenko L."/>
        </authorList>
    </citation>
    <scope>NUCLEOTIDE SEQUENCE</scope>
    <source>
        <strain evidence="2">VKM Ac-1958</strain>
    </source>
</reference>
<comment type="caution">
    <text evidence="2">The sequence shown here is derived from an EMBL/GenBank/DDBJ whole genome shotgun (WGS) entry which is preliminary data.</text>
</comment>
<dbReference type="RefSeq" id="WP_204938427.1">
    <property type="nucleotide sequence ID" value="NZ_BAAAUM010000001.1"/>
</dbReference>
<dbReference type="InterPro" id="IPR024747">
    <property type="entry name" value="Pyridox_Oxase-rel"/>
</dbReference>
<evidence type="ECO:0000313" key="3">
    <source>
        <dbReference type="Proteomes" id="UP001142325"/>
    </source>
</evidence>
<reference evidence="2" key="1">
    <citation type="journal article" date="2014" name="Int. J. Syst. Evol. Microbiol.">
        <title>Complete genome sequence of Corynebacterium casei LMG S-19264T (=DSM 44701T), isolated from a smear-ripened cheese.</title>
        <authorList>
            <consortium name="US DOE Joint Genome Institute (JGI-PGF)"/>
            <person name="Walter F."/>
            <person name="Albersmeier A."/>
            <person name="Kalinowski J."/>
            <person name="Ruckert C."/>
        </authorList>
    </citation>
    <scope>NUCLEOTIDE SEQUENCE</scope>
    <source>
        <strain evidence="2">VKM Ac-1958</strain>
    </source>
</reference>
<dbReference type="SUPFAM" id="SSF50475">
    <property type="entry name" value="FMN-binding split barrel"/>
    <property type="match status" value="1"/>
</dbReference>
<feature type="region of interest" description="Disordered" evidence="1">
    <location>
        <begin position="139"/>
        <end position="161"/>
    </location>
</feature>
<evidence type="ECO:0008006" key="4">
    <source>
        <dbReference type="Google" id="ProtNLM"/>
    </source>
</evidence>
<dbReference type="Proteomes" id="UP001142325">
    <property type="component" value="Unassembled WGS sequence"/>
</dbReference>
<name>A0A9W6HPV4_9MICO</name>
<dbReference type="Gene3D" id="2.30.110.10">
    <property type="entry name" value="Electron Transport, Fmn-binding Protein, Chain A"/>
    <property type="match status" value="1"/>
</dbReference>
<accession>A0A9W6HPV4</accession>
<gene>
    <name evidence="2" type="ORF">GCM10017596_04470</name>
</gene>
<dbReference type="EMBL" id="BSET01000001">
    <property type="protein sequence ID" value="GLK00732.1"/>
    <property type="molecule type" value="Genomic_DNA"/>
</dbReference>
<feature type="compositionally biased region" description="Pro residues" evidence="1">
    <location>
        <begin position="151"/>
        <end position="161"/>
    </location>
</feature>
<sequence>MTIARDGHLNTAESWQLLEGHDMGRLVVVDADDGPQIFPVNYTVYEGAIYIRTAADLKLVSVKSRSDSVGAFEVDGGDGGDGEERWSVVVRGPLTHLRDDVEIERSGVRRLSTWSPRFKPHVLKLSAQTVTGRRFVREQATETTGRDAPPTRIPSFPPTSS</sequence>
<proteinExistence type="predicted"/>